<keyword evidence="4" id="KW-1185">Reference proteome</keyword>
<dbReference type="Proteomes" id="UP001472677">
    <property type="component" value="Unassembled WGS sequence"/>
</dbReference>
<gene>
    <name evidence="3" type="ORF">V6N12_060270</name>
</gene>
<comment type="caution">
    <text evidence="3">The sequence shown here is derived from an EMBL/GenBank/DDBJ whole genome shotgun (WGS) entry which is preliminary data.</text>
</comment>
<evidence type="ECO:0000256" key="1">
    <source>
        <dbReference type="SAM" id="MobiDB-lite"/>
    </source>
</evidence>
<dbReference type="PANTHER" id="PTHR31973">
    <property type="entry name" value="POLYPROTEIN, PUTATIVE-RELATED"/>
    <property type="match status" value="1"/>
</dbReference>
<evidence type="ECO:0000313" key="3">
    <source>
        <dbReference type="EMBL" id="KAK8529489.1"/>
    </source>
</evidence>
<feature type="compositionally biased region" description="Low complexity" evidence="1">
    <location>
        <begin position="848"/>
        <end position="857"/>
    </location>
</feature>
<feature type="domain" description="Transposase MuDR plant" evidence="2">
    <location>
        <begin position="510"/>
        <end position="565"/>
    </location>
</feature>
<protein>
    <recommendedName>
        <fullName evidence="2">Transposase MuDR plant domain-containing protein</fullName>
    </recommendedName>
</protein>
<reference evidence="3 4" key="1">
    <citation type="journal article" date="2024" name="G3 (Bethesda)">
        <title>Genome assembly of Hibiscus sabdariffa L. provides insights into metabolisms of medicinal natural products.</title>
        <authorList>
            <person name="Kim T."/>
        </authorList>
    </citation>
    <scope>NUCLEOTIDE SEQUENCE [LARGE SCALE GENOMIC DNA]</scope>
    <source>
        <strain evidence="3">TK-2024</strain>
        <tissue evidence="3">Old leaves</tissue>
    </source>
</reference>
<feature type="compositionally biased region" description="Polar residues" evidence="1">
    <location>
        <begin position="152"/>
        <end position="166"/>
    </location>
</feature>
<feature type="compositionally biased region" description="Low complexity" evidence="1">
    <location>
        <begin position="106"/>
        <end position="117"/>
    </location>
</feature>
<proteinExistence type="predicted"/>
<feature type="compositionally biased region" description="Polar residues" evidence="1">
    <location>
        <begin position="177"/>
        <end position="186"/>
    </location>
</feature>
<feature type="region of interest" description="Disordered" evidence="1">
    <location>
        <begin position="417"/>
        <end position="436"/>
    </location>
</feature>
<feature type="region of interest" description="Disordered" evidence="1">
    <location>
        <begin position="152"/>
        <end position="197"/>
    </location>
</feature>
<accession>A0ABR2D406</accession>
<evidence type="ECO:0000259" key="2">
    <source>
        <dbReference type="Pfam" id="PF03108"/>
    </source>
</evidence>
<dbReference type="Pfam" id="PF03108">
    <property type="entry name" value="DBD_Tnp_Mut"/>
    <property type="match status" value="1"/>
</dbReference>
<sequence>MSSIVESPVLNEPEEISPGEAFLMKKEMKISSKGSQDVMELSKVSKNVIESTPEIKNKNLKLGQSAKSHKITTVNKERNDSRMKKKLVSPTKNSAVEQSKKVAPRSLHMSLSLDHSSPGPTSLPATRKSLFMEKMKDKDIIRRAFKTFQSNYNQLKPSSQEQSTTAKPVPAKGRESSVPTLTTPQKENGGVSKPGITYNQGGNIKNDILYIKDGKDGNIRSTSASEANYVAGQGKTEKFQVDPDRLCYWDIVGNMKELGYDNDAWLYFRVPGGIVELYVVGNARGIITEADENAVNEVVGNAVNDIDEHEHETVNEVGEKGTSQDPIGDEVADIEDLGNNTTEVEHEADEKETSQDFVEDEVPEIEDLGHSTAEVEQVAGEKETSQDSADFLVNVEIASDLDDEVERIRVNLRDDRHGSSTDFSEGEENNDVECGSQPNVGNDLFEEDEDVAEVEGKLQDHGSDYIEYDEPGEYGKSDDDFGDQICGAYMGRGKKQVGHKYDLKCAFPLWEFGLRFEDHKQFKEAVRKYAIAKGVALRFKKSEPKRVRVCCKVGCPWSLFASMDKRYDYFLVKTYNPVHKCVRTYKNPILTSKHIENVFRDRILADPSMKVETLKQHCRKELGLYASFNKCQRARLNVLREKRGSYIEEYATLWGYAAELLHSNPGSTVFIQVHRDSDNKVIFHRMYICFDALKKGELLVAIGRDGNNQMFPVAWVVVEGEGKESWKWFLTKLMQDLNHPDGEGLILMSDQQKASQSDNNARITRSMKRKFNETETIAVRSFVSNKKRQVGNDIYTDLRIGEQTLNPGLPSEQVVTRAAKRKIGASTSQYNHASKGPGLKWRGKQAVTTRQLQQQQSDQRRQSKRRTSQNPLHTQSSQTDANANN</sequence>
<feature type="region of interest" description="Disordered" evidence="1">
    <location>
        <begin position="311"/>
        <end position="330"/>
    </location>
</feature>
<feature type="region of interest" description="Disordered" evidence="1">
    <location>
        <begin position="824"/>
        <end position="885"/>
    </location>
</feature>
<feature type="compositionally biased region" description="Polar residues" evidence="1">
    <location>
        <begin position="870"/>
        <end position="885"/>
    </location>
</feature>
<name>A0ABR2D406_9ROSI</name>
<organism evidence="3 4">
    <name type="scientific">Hibiscus sabdariffa</name>
    <name type="common">roselle</name>
    <dbReference type="NCBI Taxonomy" id="183260"/>
    <lineage>
        <taxon>Eukaryota</taxon>
        <taxon>Viridiplantae</taxon>
        <taxon>Streptophyta</taxon>
        <taxon>Embryophyta</taxon>
        <taxon>Tracheophyta</taxon>
        <taxon>Spermatophyta</taxon>
        <taxon>Magnoliopsida</taxon>
        <taxon>eudicotyledons</taxon>
        <taxon>Gunneridae</taxon>
        <taxon>Pentapetalae</taxon>
        <taxon>rosids</taxon>
        <taxon>malvids</taxon>
        <taxon>Malvales</taxon>
        <taxon>Malvaceae</taxon>
        <taxon>Malvoideae</taxon>
        <taxon>Hibiscus</taxon>
    </lineage>
</organism>
<dbReference type="EMBL" id="JBBPBM010000036">
    <property type="protein sequence ID" value="KAK8529489.1"/>
    <property type="molecule type" value="Genomic_DNA"/>
</dbReference>
<dbReference type="InterPro" id="IPR004332">
    <property type="entry name" value="Transposase_MuDR"/>
</dbReference>
<dbReference type="PANTHER" id="PTHR31973:SF189">
    <property type="entry name" value="TRANSPOSASE, MUDR, PLANT, MULE TRANSPOSASE DOMAIN PROTEIN-RELATED"/>
    <property type="match status" value="1"/>
</dbReference>
<evidence type="ECO:0000313" key="4">
    <source>
        <dbReference type="Proteomes" id="UP001472677"/>
    </source>
</evidence>
<feature type="region of interest" description="Disordered" evidence="1">
    <location>
        <begin position="64"/>
        <end position="125"/>
    </location>
</feature>